<dbReference type="EMBL" id="GAIX01007728">
    <property type="protein sequence ID" value="JAA84832.1"/>
    <property type="molecule type" value="Transcribed_RNA"/>
</dbReference>
<accession>S4PVY5</accession>
<name>S4PVY5_9NEOP</name>
<dbReference type="AlphaFoldDB" id="S4PVY5"/>
<proteinExistence type="predicted"/>
<reference evidence="1" key="2">
    <citation type="submission" date="2013-05" db="EMBL/GenBank/DDBJ databases">
        <authorList>
            <person name="Carter J.-M."/>
            <person name="Baker S.C."/>
            <person name="Pink R."/>
            <person name="Carter D.R.F."/>
            <person name="Collins A."/>
            <person name="Tomlin J."/>
            <person name="Gibbs M."/>
            <person name="Breuker C.J."/>
        </authorList>
    </citation>
    <scope>NUCLEOTIDE SEQUENCE</scope>
    <source>
        <tissue evidence="1">Ovary</tissue>
    </source>
</reference>
<reference evidence="1" key="1">
    <citation type="journal article" date="2013" name="BMC Genomics">
        <title>Unscrambling butterfly oogenesis.</title>
        <authorList>
            <person name="Carter J.M."/>
            <person name="Baker S.C."/>
            <person name="Pink R."/>
            <person name="Carter D.R."/>
            <person name="Collins A."/>
            <person name="Tomlin J."/>
            <person name="Gibbs M."/>
            <person name="Breuker C.J."/>
        </authorList>
    </citation>
    <scope>NUCLEOTIDE SEQUENCE</scope>
    <source>
        <tissue evidence="1">Ovary</tissue>
    </source>
</reference>
<protein>
    <submittedName>
        <fullName evidence="1">Uncharacterized protein</fullName>
    </submittedName>
</protein>
<organism evidence="1">
    <name type="scientific">Pararge aegeria</name>
    <name type="common">speckled wood butterfly</name>
    <dbReference type="NCBI Taxonomy" id="116150"/>
    <lineage>
        <taxon>Eukaryota</taxon>
        <taxon>Metazoa</taxon>
        <taxon>Ecdysozoa</taxon>
        <taxon>Arthropoda</taxon>
        <taxon>Hexapoda</taxon>
        <taxon>Insecta</taxon>
        <taxon>Pterygota</taxon>
        <taxon>Neoptera</taxon>
        <taxon>Endopterygota</taxon>
        <taxon>Lepidoptera</taxon>
        <taxon>Glossata</taxon>
        <taxon>Ditrysia</taxon>
        <taxon>Papilionoidea</taxon>
        <taxon>Nymphalidae</taxon>
        <taxon>Satyrinae</taxon>
        <taxon>Satyrini</taxon>
        <taxon>Parargina</taxon>
        <taxon>Pararge</taxon>
    </lineage>
</organism>
<evidence type="ECO:0000313" key="1">
    <source>
        <dbReference type="EMBL" id="JAA84832.1"/>
    </source>
</evidence>
<sequence length="90" mass="10554">MKALSEESFIQEYILMRASPKLRRRYGVCFVEECMRRELTRILVEMAIDFIVRINVNSTEDSDLKSEVVDNVLMYLNHVDLSTCDDLLGY</sequence>
<feature type="non-terminal residue" evidence="1">
    <location>
        <position position="90"/>
    </location>
</feature>